<protein>
    <submittedName>
        <fullName evidence="2">Class I SAM-dependent methyltransferase</fullName>
        <ecNumber evidence="2">2.1.1.-</ecNumber>
    </submittedName>
</protein>
<dbReference type="Gene3D" id="3.40.50.150">
    <property type="entry name" value="Vaccinia Virus protein VP39"/>
    <property type="match status" value="1"/>
</dbReference>
<evidence type="ECO:0000313" key="3">
    <source>
        <dbReference type="Proteomes" id="UP001597391"/>
    </source>
</evidence>
<dbReference type="GO" id="GO:0008168">
    <property type="term" value="F:methyltransferase activity"/>
    <property type="evidence" value="ECO:0007669"/>
    <property type="project" value="UniProtKB-KW"/>
</dbReference>
<feature type="domain" description="Methyltransferase" evidence="1">
    <location>
        <begin position="70"/>
        <end position="163"/>
    </location>
</feature>
<dbReference type="InterPro" id="IPR041698">
    <property type="entry name" value="Methyltransf_25"/>
</dbReference>
<name>A0ABW5XB31_9MICO</name>
<keyword evidence="3" id="KW-1185">Reference proteome</keyword>
<dbReference type="SUPFAM" id="SSF53335">
    <property type="entry name" value="S-adenosyl-L-methionine-dependent methyltransferases"/>
    <property type="match status" value="1"/>
</dbReference>
<sequence length="269" mass="29558">MSHGRIGYEDIPEPAASAAAQSWWDANAAEYLEENGDFLGDAEFVWGPEGLRESQAQLLGPTDRLVGKQILEIGSGAGQCSRWLARRGARVVASDLSHAMLVAGRQIDETAGTRVPVVQCDARTLPFADRSFDAAFTSFGAIPFVPDARRIHTEIFRVLAPGGRWVCSVTHPARWMFPDDPTRHGTTITRSYFARDPYVEFDAAGRVEYAEYHRTIGDHVRDIAASGLRIVDVVEPEWPHENTNVWGGWGPERGALLPGTAIFVCDKPA</sequence>
<dbReference type="Proteomes" id="UP001597391">
    <property type="component" value="Unassembled WGS sequence"/>
</dbReference>
<dbReference type="PANTHER" id="PTHR43591">
    <property type="entry name" value="METHYLTRANSFERASE"/>
    <property type="match status" value="1"/>
</dbReference>
<accession>A0ABW5XB31</accession>
<proteinExistence type="predicted"/>
<dbReference type="Pfam" id="PF13649">
    <property type="entry name" value="Methyltransf_25"/>
    <property type="match status" value="1"/>
</dbReference>
<dbReference type="InterPro" id="IPR029063">
    <property type="entry name" value="SAM-dependent_MTases_sf"/>
</dbReference>
<dbReference type="EMBL" id="JBHUOP010000001">
    <property type="protein sequence ID" value="MFD2839506.1"/>
    <property type="molecule type" value="Genomic_DNA"/>
</dbReference>
<dbReference type="EC" id="2.1.1.-" evidence="2"/>
<evidence type="ECO:0000313" key="2">
    <source>
        <dbReference type="EMBL" id="MFD2839506.1"/>
    </source>
</evidence>
<comment type="caution">
    <text evidence="2">The sequence shown here is derived from an EMBL/GenBank/DDBJ whole genome shotgun (WGS) entry which is preliminary data.</text>
</comment>
<dbReference type="CDD" id="cd02440">
    <property type="entry name" value="AdoMet_MTases"/>
    <property type="match status" value="1"/>
</dbReference>
<dbReference type="GO" id="GO:0032259">
    <property type="term" value="P:methylation"/>
    <property type="evidence" value="ECO:0007669"/>
    <property type="project" value="UniProtKB-KW"/>
</dbReference>
<keyword evidence="2" id="KW-0808">Transferase</keyword>
<dbReference type="RefSeq" id="WP_377464985.1">
    <property type="nucleotide sequence ID" value="NZ_JBHUOP010000001.1"/>
</dbReference>
<reference evidence="3" key="1">
    <citation type="journal article" date="2019" name="Int. J. Syst. Evol. Microbiol.">
        <title>The Global Catalogue of Microorganisms (GCM) 10K type strain sequencing project: providing services to taxonomists for standard genome sequencing and annotation.</title>
        <authorList>
            <consortium name="The Broad Institute Genomics Platform"/>
            <consortium name="The Broad Institute Genome Sequencing Center for Infectious Disease"/>
            <person name="Wu L."/>
            <person name="Ma J."/>
        </authorList>
    </citation>
    <scope>NUCLEOTIDE SEQUENCE [LARGE SCALE GENOMIC DNA]</scope>
    <source>
        <strain evidence="3">KCTC 33576</strain>
    </source>
</reference>
<keyword evidence="2" id="KW-0489">Methyltransferase</keyword>
<gene>
    <name evidence="2" type="ORF">ACFSYH_02870</name>
</gene>
<organism evidence="2 3">
    <name type="scientific">Populibacterium corticicola</name>
    <dbReference type="NCBI Taxonomy" id="1812826"/>
    <lineage>
        <taxon>Bacteria</taxon>
        <taxon>Bacillati</taxon>
        <taxon>Actinomycetota</taxon>
        <taxon>Actinomycetes</taxon>
        <taxon>Micrococcales</taxon>
        <taxon>Jonesiaceae</taxon>
        <taxon>Populibacterium</taxon>
    </lineage>
</organism>
<evidence type="ECO:0000259" key="1">
    <source>
        <dbReference type="Pfam" id="PF13649"/>
    </source>
</evidence>